<dbReference type="GeneID" id="18056251"/>
<keyword evidence="2 4" id="KW-0689">Ribosomal protein</keyword>
<dbReference type="InterPro" id="IPR001971">
    <property type="entry name" value="Ribosomal_uS11"/>
</dbReference>
<evidence type="ECO:0000313" key="4">
    <source>
        <dbReference type="EMBL" id="AGO19294.1"/>
    </source>
</evidence>
<dbReference type="GO" id="GO:0005840">
    <property type="term" value="C:ribosome"/>
    <property type="evidence" value="ECO:0007669"/>
    <property type="project" value="UniProtKB-KW"/>
</dbReference>
<organism evidence="4">
    <name type="scientific">Grateloupia angusta</name>
    <dbReference type="NCBI Taxonomy" id="1347085"/>
    <lineage>
        <taxon>Eukaryota</taxon>
        <taxon>Rhodophyta</taxon>
        <taxon>Florideophyceae</taxon>
        <taxon>Rhodymeniophycidae</taxon>
        <taxon>Halymeniales</taxon>
        <taxon>Halymeniaceae</taxon>
        <taxon>Grateloupia</taxon>
    </lineage>
</organism>
<reference evidence="4" key="1">
    <citation type="journal article" date="2014" name="Mitochondrial DNA">
        <title>Complete mitochondrial genome of the marine red alga Grateloupia angusta (Halymeniales).</title>
        <authorList>
            <person name="Kim S.Y."/>
            <person name="Yang E.C."/>
            <person name="Boo S.M."/>
            <person name="Yoon H.S."/>
        </authorList>
    </citation>
    <scope>NUCLEOTIDE SEQUENCE</scope>
</reference>
<name>V5JG12_9FLOR</name>
<dbReference type="PANTHER" id="PTHR11759">
    <property type="entry name" value="40S RIBOSOMAL PROTEIN S14/30S RIBOSOMAL PROTEIN S11"/>
    <property type="match status" value="1"/>
</dbReference>
<evidence type="ECO:0000256" key="1">
    <source>
        <dbReference type="ARBA" id="ARBA00006194"/>
    </source>
</evidence>
<dbReference type="GO" id="GO:0006412">
    <property type="term" value="P:translation"/>
    <property type="evidence" value="ECO:0007669"/>
    <property type="project" value="InterPro"/>
</dbReference>
<comment type="similarity">
    <text evidence="1">Belongs to the universal ribosomal protein uS11 family.</text>
</comment>
<dbReference type="EMBL" id="KC875853">
    <property type="protein sequence ID" value="AGO19294.1"/>
    <property type="molecule type" value="Genomic_DNA"/>
</dbReference>
<accession>V5JG12</accession>
<geneLocation type="mitochondrion" evidence="4"/>
<dbReference type="HAMAP" id="MF_01310">
    <property type="entry name" value="Ribosomal_uS11"/>
    <property type="match status" value="1"/>
</dbReference>
<evidence type="ECO:0000256" key="2">
    <source>
        <dbReference type="ARBA" id="ARBA00022980"/>
    </source>
</evidence>
<evidence type="ECO:0000256" key="3">
    <source>
        <dbReference type="ARBA" id="ARBA00023274"/>
    </source>
</evidence>
<protein>
    <submittedName>
        <fullName evidence="4">Ribosomal protein S11</fullName>
    </submittedName>
</protein>
<dbReference type="RefSeq" id="YP_008963781.1">
    <property type="nucleotide sequence ID" value="NC_023094.1"/>
</dbReference>
<dbReference type="Gene3D" id="3.30.420.80">
    <property type="entry name" value="Ribosomal protein S11"/>
    <property type="match status" value="1"/>
</dbReference>
<dbReference type="PIRSF" id="PIRSF002131">
    <property type="entry name" value="Ribosomal_S11"/>
    <property type="match status" value="1"/>
</dbReference>
<dbReference type="SUPFAM" id="SSF53137">
    <property type="entry name" value="Translational machinery components"/>
    <property type="match status" value="1"/>
</dbReference>
<dbReference type="Pfam" id="PF00411">
    <property type="entry name" value="Ribosomal_S11"/>
    <property type="match status" value="1"/>
</dbReference>
<gene>
    <name evidence="4" type="primary">rps11</name>
    <name evidence="4" type="ORF">Grat.angu.mt.24</name>
</gene>
<keyword evidence="3" id="KW-0687">Ribonucleoprotein</keyword>
<sequence>MLFMKTTTNKKSVILTILFTSSNILYTLTNLTGEVIFWTSAGSKKVKGTKKVTSTAILVIVKFITKRITELGYKYIHIKLKGFKKNKKIALKHLKTKQVNILSVCDNSALAHNGCKQSKIRRI</sequence>
<dbReference type="GO" id="GO:0003735">
    <property type="term" value="F:structural constituent of ribosome"/>
    <property type="evidence" value="ECO:0007669"/>
    <property type="project" value="InterPro"/>
</dbReference>
<dbReference type="InterPro" id="IPR036967">
    <property type="entry name" value="Ribosomal_uS11_sf"/>
</dbReference>
<dbReference type="AlphaFoldDB" id="V5JG12"/>
<keyword evidence="4" id="KW-0496">Mitochondrion</keyword>
<proteinExistence type="inferred from homology"/>
<dbReference type="GO" id="GO:1990904">
    <property type="term" value="C:ribonucleoprotein complex"/>
    <property type="evidence" value="ECO:0007669"/>
    <property type="project" value="UniProtKB-KW"/>
</dbReference>